<evidence type="ECO:0000256" key="6">
    <source>
        <dbReference type="SAM" id="Phobius"/>
    </source>
</evidence>
<dbReference type="SMART" id="SM00028">
    <property type="entry name" value="TPR"/>
    <property type="match status" value="6"/>
</dbReference>
<dbReference type="Gene3D" id="1.10.10.10">
    <property type="entry name" value="Winged helix-like DNA-binding domain superfamily/Winged helix DNA-binding domain"/>
    <property type="match status" value="1"/>
</dbReference>
<keyword evidence="9" id="KW-1185">Reference proteome</keyword>
<dbReference type="PANTHER" id="PTHR46630:SF1">
    <property type="entry name" value="TETRATRICOPEPTIDE REPEAT PROTEIN 29"/>
    <property type="match status" value="1"/>
</dbReference>
<dbReference type="eggNOG" id="COG0457">
    <property type="taxonomic scope" value="Bacteria"/>
</dbReference>
<dbReference type="GO" id="GO:0006355">
    <property type="term" value="P:regulation of DNA-templated transcription"/>
    <property type="evidence" value="ECO:0007669"/>
    <property type="project" value="InterPro"/>
</dbReference>
<dbReference type="STRING" id="641526.ADIWIN_2674"/>
<dbReference type="InterPro" id="IPR000792">
    <property type="entry name" value="Tscrpt_reg_LuxR_C"/>
</dbReference>
<dbReference type="EMBL" id="ATMR01000124">
    <property type="protein sequence ID" value="EPR72504.1"/>
    <property type="molecule type" value="Genomic_DNA"/>
</dbReference>
<accession>S7X0E7</accession>
<feature type="domain" description="HTH luxR-type" evidence="7">
    <location>
        <begin position="453"/>
        <end position="510"/>
    </location>
</feature>
<evidence type="ECO:0000313" key="9">
    <source>
        <dbReference type="Proteomes" id="UP000014962"/>
    </source>
</evidence>
<dbReference type="Proteomes" id="UP000014962">
    <property type="component" value="Unassembled WGS sequence"/>
</dbReference>
<feature type="transmembrane region" description="Helical" evidence="6">
    <location>
        <begin position="314"/>
        <end position="334"/>
    </location>
</feature>
<evidence type="ECO:0000256" key="3">
    <source>
        <dbReference type="ARBA" id="ARBA00022737"/>
    </source>
</evidence>
<keyword evidence="4" id="KW-0802">TPR repeat</keyword>
<dbReference type="Pfam" id="PF13424">
    <property type="entry name" value="TPR_12"/>
    <property type="match status" value="1"/>
</dbReference>
<evidence type="ECO:0000259" key="7">
    <source>
        <dbReference type="SMART" id="SM00421"/>
    </source>
</evidence>
<comment type="caution">
    <text evidence="8">The sequence shown here is derived from an EMBL/GenBank/DDBJ whole genome shotgun (WGS) entry which is preliminary data.</text>
</comment>
<keyword evidence="6" id="KW-0812">Transmembrane</keyword>
<keyword evidence="3" id="KW-0677">Repeat</keyword>
<protein>
    <submittedName>
        <fullName evidence="8">TPR-repeat-containing protein</fullName>
    </submittedName>
</protein>
<dbReference type="InterPro" id="IPR019734">
    <property type="entry name" value="TPR_rpt"/>
</dbReference>
<gene>
    <name evidence="8" type="ORF">ADIWIN_2674</name>
</gene>
<name>S7X0E7_9FLAO</name>
<evidence type="ECO:0000256" key="5">
    <source>
        <dbReference type="ARBA" id="ARBA00038253"/>
    </source>
</evidence>
<dbReference type="GO" id="GO:0005737">
    <property type="term" value="C:cytoplasm"/>
    <property type="evidence" value="ECO:0007669"/>
    <property type="project" value="UniProtKB-SubCell"/>
</dbReference>
<sequence length="513" mass="58778">MCVAGLLSHAQTNDNSLKKLDVKLHALKQKLQDAHNNSDSSKIAQTYVKLGDFFSRLELYSEAISNYHHFQNIYKSKDTTSVYVENALARIHLDLKKFNDAKNHASKSLKISEMLNYNKGIANTHALLGSIAEKQSLYKDALKHQNISLEIFESLNDSTGLAITNENIGSIYEDLEQFDLAYSYFKKAQRYSQNCQTNIQINILNNLGDVNSKTGHFNKAINYSNQALKRAKQTDNTSQIESAYKDLARTYSEAGNYEQAYKYLNNQSIVNEQELKRKNIEVVSTMEVLYAVKEKEAELLLLNKQKQVTEVRQYIIIICAGSIILVLIGGFIYWKKRKQHEQHLLEYKQQLLQVDLDKKTAQEAALQREIEIKVSSLTNYSLNIAHKNKMLSDVSKTLSKLKDRNITLIRSKLKVITEDIEADLANQNEWTELMGYFSQIHPNLFENINQIASEQLSASEMRLSMLLTLNLSSKEIANILHITPDSVRIARYRLRKKLPIDSKDDLLTFLINL</sequence>
<dbReference type="GO" id="GO:0003677">
    <property type="term" value="F:DNA binding"/>
    <property type="evidence" value="ECO:0007669"/>
    <property type="project" value="InterPro"/>
</dbReference>
<organism evidence="8 9">
    <name type="scientific">Winogradskyella psychrotolerans RS-3</name>
    <dbReference type="NCBI Taxonomy" id="641526"/>
    <lineage>
        <taxon>Bacteria</taxon>
        <taxon>Pseudomonadati</taxon>
        <taxon>Bacteroidota</taxon>
        <taxon>Flavobacteriia</taxon>
        <taxon>Flavobacteriales</taxon>
        <taxon>Flavobacteriaceae</taxon>
        <taxon>Winogradskyella</taxon>
    </lineage>
</organism>
<dbReference type="SUPFAM" id="SSF46894">
    <property type="entry name" value="C-terminal effector domain of the bipartite response regulators"/>
    <property type="match status" value="1"/>
</dbReference>
<evidence type="ECO:0000256" key="4">
    <source>
        <dbReference type="ARBA" id="ARBA00022803"/>
    </source>
</evidence>
<evidence type="ECO:0000256" key="2">
    <source>
        <dbReference type="ARBA" id="ARBA00022490"/>
    </source>
</evidence>
<dbReference type="PANTHER" id="PTHR46630">
    <property type="entry name" value="TETRATRICOPEPTIDE REPEAT PROTEIN 29"/>
    <property type="match status" value="1"/>
</dbReference>
<dbReference type="Gene3D" id="1.25.40.10">
    <property type="entry name" value="Tetratricopeptide repeat domain"/>
    <property type="match status" value="2"/>
</dbReference>
<evidence type="ECO:0000256" key="1">
    <source>
        <dbReference type="ARBA" id="ARBA00004496"/>
    </source>
</evidence>
<proteinExistence type="inferred from homology"/>
<dbReference type="PATRIC" id="fig|641526.4.peg.2655"/>
<dbReference type="InterPro" id="IPR016032">
    <property type="entry name" value="Sig_transdc_resp-reg_C-effctor"/>
</dbReference>
<dbReference type="SUPFAM" id="SSF48452">
    <property type="entry name" value="TPR-like"/>
    <property type="match status" value="1"/>
</dbReference>
<evidence type="ECO:0000313" key="8">
    <source>
        <dbReference type="EMBL" id="EPR72504.1"/>
    </source>
</evidence>
<comment type="similarity">
    <text evidence="5">Belongs to the Rap family.</text>
</comment>
<reference evidence="8 9" key="1">
    <citation type="journal article" date="2013" name="Genome Announc.">
        <title>Draft Genome Sequence of Winogradskyella psychrotolerans RS-3T, Isolated from the Marine Transect of Kongsfjorden, Ny-Alesund, Svalbard, Arctic Ocean.</title>
        <authorList>
            <person name="Kumar Pinnaka A."/>
            <person name="Ara S."/>
            <person name="Singh A."/>
            <person name="Shivaji S."/>
        </authorList>
    </citation>
    <scope>NUCLEOTIDE SEQUENCE [LARGE SCALE GENOMIC DNA]</scope>
    <source>
        <strain evidence="8 9">RS-3</strain>
    </source>
</reference>
<dbReference type="SMART" id="SM00421">
    <property type="entry name" value="HTH_LUXR"/>
    <property type="match status" value="1"/>
</dbReference>
<dbReference type="InterPro" id="IPR051476">
    <property type="entry name" value="Bac_ResReg_Asp_Phosphatase"/>
</dbReference>
<dbReference type="InterPro" id="IPR011990">
    <property type="entry name" value="TPR-like_helical_dom_sf"/>
</dbReference>
<keyword evidence="6" id="KW-0472">Membrane</keyword>
<dbReference type="AlphaFoldDB" id="S7X0E7"/>
<keyword evidence="6" id="KW-1133">Transmembrane helix</keyword>
<dbReference type="InterPro" id="IPR036388">
    <property type="entry name" value="WH-like_DNA-bd_sf"/>
</dbReference>
<comment type="subcellular location">
    <subcellularLocation>
        <location evidence="1">Cytoplasm</location>
    </subcellularLocation>
</comment>
<keyword evidence="2" id="KW-0963">Cytoplasm</keyword>